<dbReference type="AlphaFoldDB" id="A0A0A9A553"/>
<reference evidence="1" key="1">
    <citation type="submission" date="2014-09" db="EMBL/GenBank/DDBJ databases">
        <authorList>
            <person name="Magalhaes I.L.F."/>
            <person name="Oliveira U."/>
            <person name="Santos F.R."/>
            <person name="Vidigal T.H.D.A."/>
            <person name="Brescovit A.D."/>
            <person name="Santos A.J."/>
        </authorList>
    </citation>
    <scope>NUCLEOTIDE SEQUENCE</scope>
    <source>
        <tissue evidence="1">Shoot tissue taken approximately 20 cm above the soil surface</tissue>
    </source>
</reference>
<protein>
    <submittedName>
        <fullName evidence="1">Uncharacterized protein</fullName>
    </submittedName>
</protein>
<organism evidence="1">
    <name type="scientific">Arundo donax</name>
    <name type="common">Giant reed</name>
    <name type="synonym">Donax arundinaceus</name>
    <dbReference type="NCBI Taxonomy" id="35708"/>
    <lineage>
        <taxon>Eukaryota</taxon>
        <taxon>Viridiplantae</taxon>
        <taxon>Streptophyta</taxon>
        <taxon>Embryophyta</taxon>
        <taxon>Tracheophyta</taxon>
        <taxon>Spermatophyta</taxon>
        <taxon>Magnoliopsida</taxon>
        <taxon>Liliopsida</taxon>
        <taxon>Poales</taxon>
        <taxon>Poaceae</taxon>
        <taxon>PACMAD clade</taxon>
        <taxon>Arundinoideae</taxon>
        <taxon>Arundineae</taxon>
        <taxon>Arundo</taxon>
    </lineage>
</organism>
<sequence>MTRGTGAPSPGRRCCRRQRAASRPCLHLQPGFALQIDESHRLRWSVLPLLGR</sequence>
<accession>A0A0A9A553</accession>
<proteinExistence type="predicted"/>
<reference evidence="1" key="2">
    <citation type="journal article" date="2015" name="Data Brief">
        <title>Shoot transcriptome of the giant reed, Arundo donax.</title>
        <authorList>
            <person name="Barrero R.A."/>
            <person name="Guerrero F.D."/>
            <person name="Moolhuijzen P."/>
            <person name="Goolsby J.A."/>
            <person name="Tidwell J."/>
            <person name="Bellgard S.E."/>
            <person name="Bellgard M.I."/>
        </authorList>
    </citation>
    <scope>NUCLEOTIDE SEQUENCE</scope>
    <source>
        <tissue evidence="1">Shoot tissue taken approximately 20 cm above the soil surface</tissue>
    </source>
</reference>
<evidence type="ECO:0000313" key="1">
    <source>
        <dbReference type="EMBL" id="JAD42147.1"/>
    </source>
</evidence>
<dbReference type="EMBL" id="GBRH01255748">
    <property type="protein sequence ID" value="JAD42147.1"/>
    <property type="molecule type" value="Transcribed_RNA"/>
</dbReference>
<name>A0A0A9A553_ARUDO</name>